<gene>
    <name evidence="1" type="ORF">PR001_g24566</name>
    <name evidence="2" type="ORF">PR003_g25773</name>
</gene>
<dbReference type="EMBL" id="QXFT01003170">
    <property type="protein sequence ID" value="KAE9288564.1"/>
    <property type="molecule type" value="Genomic_DNA"/>
</dbReference>
<dbReference type="AlphaFoldDB" id="A0A6A3IFZ8"/>
<reference evidence="1 3" key="1">
    <citation type="submission" date="2018-09" db="EMBL/GenBank/DDBJ databases">
        <title>Genomic investigation of the strawberry pathogen Phytophthora fragariae indicates pathogenicity is determined by transcriptional variation in three key races.</title>
        <authorList>
            <person name="Adams T.M."/>
            <person name="Armitage A.D."/>
            <person name="Sobczyk M.K."/>
            <person name="Bates H.J."/>
            <person name="Dunwell J.M."/>
            <person name="Nellist C.F."/>
            <person name="Harrison R.J."/>
        </authorList>
    </citation>
    <scope>NUCLEOTIDE SEQUENCE [LARGE SCALE GENOMIC DNA]</scope>
    <source>
        <strain evidence="1 3">SCRP249</strain>
        <strain evidence="2 4">SCRP333</strain>
    </source>
</reference>
<evidence type="ECO:0000313" key="2">
    <source>
        <dbReference type="EMBL" id="KAE9288564.1"/>
    </source>
</evidence>
<dbReference type="Proteomes" id="UP000434957">
    <property type="component" value="Unassembled WGS sequence"/>
</dbReference>
<evidence type="ECO:0000313" key="3">
    <source>
        <dbReference type="Proteomes" id="UP000429607"/>
    </source>
</evidence>
<sequence length="243" mass="27871">MDMATVLVEDSADPVYNTALRIRGVPFREKITEHRIQDFMERFNIVYRRLKGNKQVSEEKQLQIDISIVTHLGKFKRQFDDKTIDPDQIYSMDESHFVIDLDDGKTLDFQGSEEVKYRKIVPGREGVTMRVLLTRGTNVKLLCPMLIFKNANSGHPIQGLPDNVNGVCYRSTPSAFINNVMMMEWLRDVRCWGPSAYCGWTTRADTLVPTCSKQAKRYGQLSTFFLQTRPIVFSLQIGSQFSG</sequence>
<proteinExistence type="predicted"/>
<evidence type="ECO:0008006" key="5">
    <source>
        <dbReference type="Google" id="ProtNLM"/>
    </source>
</evidence>
<comment type="caution">
    <text evidence="1">The sequence shown here is derived from an EMBL/GenBank/DDBJ whole genome shotgun (WGS) entry which is preliminary data.</text>
</comment>
<keyword evidence="4" id="KW-1185">Reference proteome</keyword>
<dbReference type="Proteomes" id="UP000429607">
    <property type="component" value="Unassembled WGS sequence"/>
</dbReference>
<name>A0A6A3IFZ8_9STRA</name>
<organism evidence="1 3">
    <name type="scientific">Phytophthora rubi</name>
    <dbReference type="NCBI Taxonomy" id="129364"/>
    <lineage>
        <taxon>Eukaryota</taxon>
        <taxon>Sar</taxon>
        <taxon>Stramenopiles</taxon>
        <taxon>Oomycota</taxon>
        <taxon>Peronosporomycetes</taxon>
        <taxon>Peronosporales</taxon>
        <taxon>Peronosporaceae</taxon>
        <taxon>Phytophthora</taxon>
    </lineage>
</organism>
<evidence type="ECO:0000313" key="1">
    <source>
        <dbReference type="EMBL" id="KAE8979388.1"/>
    </source>
</evidence>
<protein>
    <recommendedName>
        <fullName evidence="5">DDE-1 domain-containing protein</fullName>
    </recommendedName>
</protein>
<evidence type="ECO:0000313" key="4">
    <source>
        <dbReference type="Proteomes" id="UP000434957"/>
    </source>
</evidence>
<accession>A0A6A3IFZ8</accession>
<dbReference type="EMBL" id="QXFV01003158">
    <property type="protein sequence ID" value="KAE8979388.1"/>
    <property type="molecule type" value="Genomic_DNA"/>
</dbReference>